<evidence type="ECO:0000256" key="2">
    <source>
        <dbReference type="ARBA" id="ARBA00022741"/>
    </source>
</evidence>
<dbReference type="SUPFAM" id="SSF101473">
    <property type="entry name" value="DhaL-like"/>
    <property type="match status" value="1"/>
</dbReference>
<evidence type="ECO:0000313" key="7">
    <source>
        <dbReference type="EMBL" id="CUE66645.1"/>
    </source>
</evidence>
<sequence>MTSTATKFIAHPTEVVDEAINGYCTINSARVVRLTGTGVVALRKVHPNRVALICGGGSGHEPAHIGFVRDGCLTAAVCGNVFASPPITDVAAAIRYIDQEQRKQSQGSELPPRGILVVVKNYTGDVLNFGFAVREAAARGVSIEMIVVGDDVAFGSDHDGRRGVAGTVLLYQLLGCAAAEGLDVSELVKLNTSISKHLVTFGASLSSCTIPGSQRNKDVAHGTVELGLGIHGERGLEVMPFVDLSSVVTRALEKLLEKEAAVCPKTGKEDHSAFLLLNNLGSTTDLEMSVTLTHTFKLLEARGVHVVRAAVGRYMTALDMHGISWTLLRLPNHSDPILSNHLLSLADYEPSFKLGGDWIPLLAPATNAADYRVDIGERTSEELLAALLAKQSSALEGVASPAAAVHWLHVLRNLETQGDYFNQLDAKVGDGDTGFGVMRACRGAATIASRLPWNTDLPGSLRLVAHVVADAFAGSSGPLYGTFLVAVAEGLPDTTEGIDDATLCQLLRGSFIRGSEAVKSLGRAEKGERTMVDVLEGVMAAEAVHNATTVPALFTAAASAAREAADHVKTLRATKGRSRYLGGKEIGEADPGCELVFQWLSLAAASLSAAKSSA</sequence>
<dbReference type="InterPro" id="IPR036117">
    <property type="entry name" value="DhaL_dom_sf"/>
</dbReference>
<evidence type="ECO:0000259" key="5">
    <source>
        <dbReference type="PROSITE" id="PS51480"/>
    </source>
</evidence>
<feature type="domain" description="DhaK" evidence="6">
    <location>
        <begin position="11"/>
        <end position="352"/>
    </location>
</feature>
<evidence type="ECO:0000256" key="1">
    <source>
        <dbReference type="ARBA" id="ARBA00022679"/>
    </source>
</evidence>
<keyword evidence="1" id="KW-0808">Transferase</keyword>
<dbReference type="GO" id="GO:0005524">
    <property type="term" value="F:ATP binding"/>
    <property type="evidence" value="ECO:0007669"/>
    <property type="project" value="UniProtKB-KW"/>
</dbReference>
<name>A0A0S4IPA3_BODSA</name>
<dbReference type="GO" id="GO:0019563">
    <property type="term" value="P:glycerol catabolic process"/>
    <property type="evidence" value="ECO:0007669"/>
    <property type="project" value="TreeGrafter"/>
</dbReference>
<dbReference type="PROSITE" id="PS51481">
    <property type="entry name" value="DHAK"/>
    <property type="match status" value="1"/>
</dbReference>
<dbReference type="SMART" id="SM01120">
    <property type="entry name" value="Dak2"/>
    <property type="match status" value="1"/>
</dbReference>
<dbReference type="EMBL" id="CYKH01000057">
    <property type="protein sequence ID" value="CUE66645.1"/>
    <property type="molecule type" value="Genomic_DNA"/>
</dbReference>
<organism evidence="7 8">
    <name type="scientific">Bodo saltans</name>
    <name type="common">Flagellated protozoan</name>
    <dbReference type="NCBI Taxonomy" id="75058"/>
    <lineage>
        <taxon>Eukaryota</taxon>
        <taxon>Discoba</taxon>
        <taxon>Euglenozoa</taxon>
        <taxon>Kinetoplastea</taxon>
        <taxon>Metakinetoplastina</taxon>
        <taxon>Eubodonida</taxon>
        <taxon>Bodonidae</taxon>
        <taxon>Bodo</taxon>
    </lineage>
</organism>
<feature type="domain" description="DhaL" evidence="5">
    <location>
        <begin position="401"/>
        <end position="605"/>
    </location>
</feature>
<dbReference type="SUPFAM" id="SSF82549">
    <property type="entry name" value="DAK1/DegV-like"/>
    <property type="match status" value="1"/>
</dbReference>
<evidence type="ECO:0000259" key="6">
    <source>
        <dbReference type="PROSITE" id="PS51481"/>
    </source>
</evidence>
<evidence type="ECO:0000256" key="4">
    <source>
        <dbReference type="ARBA" id="ARBA00022840"/>
    </source>
</evidence>
<keyword evidence="3 7" id="KW-0418">Kinase</keyword>
<keyword evidence="8" id="KW-1185">Reference proteome</keyword>
<dbReference type="Pfam" id="PF02734">
    <property type="entry name" value="Dak2"/>
    <property type="match status" value="1"/>
</dbReference>
<dbReference type="InterPro" id="IPR004006">
    <property type="entry name" value="DhaK_dom"/>
</dbReference>
<dbReference type="Proteomes" id="UP000051952">
    <property type="component" value="Unassembled WGS sequence"/>
</dbReference>
<dbReference type="PROSITE" id="PS51480">
    <property type="entry name" value="DHAL"/>
    <property type="match status" value="1"/>
</dbReference>
<dbReference type="Gene3D" id="1.25.40.340">
    <property type="match status" value="1"/>
</dbReference>
<proteinExistence type="predicted"/>
<protein>
    <submittedName>
        <fullName evidence="7">Dihydroxyacetone kinase 1-like protein, putative</fullName>
    </submittedName>
</protein>
<keyword evidence="2" id="KW-0547">Nucleotide-binding</keyword>
<dbReference type="OMA" id="ALNMNGF"/>
<accession>A0A0S4IPA3</accession>
<dbReference type="Pfam" id="PF02733">
    <property type="entry name" value="Dak1"/>
    <property type="match status" value="1"/>
</dbReference>
<dbReference type="GO" id="GO:0005829">
    <property type="term" value="C:cytosol"/>
    <property type="evidence" value="ECO:0007669"/>
    <property type="project" value="TreeGrafter"/>
</dbReference>
<reference evidence="8" key="1">
    <citation type="submission" date="2015-09" db="EMBL/GenBank/DDBJ databases">
        <authorList>
            <consortium name="Pathogen Informatics"/>
        </authorList>
    </citation>
    <scope>NUCLEOTIDE SEQUENCE [LARGE SCALE GENOMIC DNA]</scope>
    <source>
        <strain evidence="8">Lake Konstanz</strain>
    </source>
</reference>
<dbReference type="GO" id="GO:0004371">
    <property type="term" value="F:glycerone kinase activity"/>
    <property type="evidence" value="ECO:0007669"/>
    <property type="project" value="InterPro"/>
</dbReference>
<dbReference type="VEuPathDB" id="TriTrypDB:BSAL_51285"/>
<dbReference type="AlphaFoldDB" id="A0A0S4IPA3"/>
<keyword evidence="4" id="KW-0067">ATP-binding</keyword>
<dbReference type="OrthoDB" id="1724672at2759"/>
<evidence type="ECO:0000313" key="8">
    <source>
        <dbReference type="Proteomes" id="UP000051952"/>
    </source>
</evidence>
<dbReference type="InterPro" id="IPR050861">
    <property type="entry name" value="Dihydroxyacetone_Kinase"/>
</dbReference>
<evidence type="ECO:0000256" key="3">
    <source>
        <dbReference type="ARBA" id="ARBA00022777"/>
    </source>
</evidence>
<dbReference type="FunFam" id="3.40.50.10440:FF:000001">
    <property type="entry name" value="Dihydroxyacetone kinase, DhaK subunit"/>
    <property type="match status" value="1"/>
</dbReference>
<dbReference type="Gene3D" id="3.30.1180.20">
    <property type="entry name" value="Dihydroxyacetone kinase, domain 2"/>
    <property type="match status" value="1"/>
</dbReference>
<dbReference type="PANTHER" id="PTHR28629">
    <property type="entry name" value="TRIOKINASE/FMN CYCLASE"/>
    <property type="match status" value="1"/>
</dbReference>
<dbReference type="Gene3D" id="3.40.50.10440">
    <property type="entry name" value="Dihydroxyacetone kinase, domain 1"/>
    <property type="match status" value="1"/>
</dbReference>
<gene>
    <name evidence="7" type="ORF">BSAL_51285</name>
</gene>
<dbReference type="PANTHER" id="PTHR28629:SF4">
    <property type="entry name" value="TRIOKINASE_FMN CYCLASE"/>
    <property type="match status" value="1"/>
</dbReference>
<dbReference type="InterPro" id="IPR004007">
    <property type="entry name" value="DhaL_dom"/>
</dbReference>